<dbReference type="PANTHER" id="PTHR21661">
    <property type="entry name" value="EPOXIDE HYDROLASE 1-RELATED"/>
    <property type="match status" value="1"/>
</dbReference>
<dbReference type="AlphaFoldDB" id="A0A1B6CXB2"/>
<dbReference type="EMBL" id="GEDC01007715">
    <property type="protein sequence ID" value="JAS29583.1"/>
    <property type="molecule type" value="Transcribed_RNA"/>
</dbReference>
<feature type="active site" description="Proton acceptor" evidence="7">
    <location>
        <position position="432"/>
    </location>
</feature>
<dbReference type="PANTHER" id="PTHR21661:SF35">
    <property type="entry name" value="EPOXIDE HYDROLASE"/>
    <property type="match status" value="1"/>
</dbReference>
<keyword evidence="6" id="KW-0256">Endoplasmic reticulum</keyword>
<dbReference type="PIRSF" id="PIRSF001112">
    <property type="entry name" value="Epoxide_hydrolase"/>
    <property type="match status" value="1"/>
</dbReference>
<dbReference type="GO" id="GO:0033961">
    <property type="term" value="F:cis-stilbene-oxide hydrolase activity"/>
    <property type="evidence" value="ECO:0007669"/>
    <property type="project" value="UniProtKB-UniRule"/>
</dbReference>
<evidence type="ECO:0000256" key="6">
    <source>
        <dbReference type="PIRNR" id="PIRNR001112"/>
    </source>
</evidence>
<sequence>MVSQLVKSLLVVFLAIFMAVVYEKLTLYTTPPPNIPLQWWGPGKEGKSDTSIKPFKINIPNEVITDLKQRLKMVQPFQPPLEGTASQYGFNTDYLNTVLEFWKNKYSWKDRLVYLNSVPQYMTEVAGLKIHFMHVKPATTKPGVTVLPLLLVHGWPGSQVEFNELIPLLTTPRAGESFVFEVIAPEIPGFGFSQGTDKPGLGTAQVAVIFAQLMDQLGFKTYFLQGGDWGSYISTMISQLYPERVRGLHLSMCDIRFNVNIMLRLLVGTIFPSLIVEKYEEPFMYPLGKYFSFLIEEMGYFHLQATKPDTIGVALRDSPIGLAAYILEKISIGTDRKFKQLVDGGLEKKFDVSRLLDNVMIYWVTNCITTSMRLYSEILTNQQKGLGLDNVAVLVPTSLARFPNELVLLPKSIVKLKFKNLIQITDMKEGGHFAAMDQPKSLADDVWSSTKLVLEKENVTYT</sequence>
<dbReference type="InterPro" id="IPR010497">
    <property type="entry name" value="Epoxide_hydro_N"/>
</dbReference>
<dbReference type="PRINTS" id="PR00412">
    <property type="entry name" value="EPOXHYDRLASE"/>
</dbReference>
<evidence type="ECO:0000256" key="4">
    <source>
        <dbReference type="ARBA" id="ARBA00022797"/>
    </source>
</evidence>
<feature type="active site" description="Nucleophile" evidence="7">
    <location>
        <position position="228"/>
    </location>
</feature>
<keyword evidence="5 6" id="KW-0378">Hydrolase</keyword>
<dbReference type="Pfam" id="PF06441">
    <property type="entry name" value="EHN"/>
    <property type="match status" value="1"/>
</dbReference>
<comment type="catalytic activity">
    <reaction evidence="6">
        <text>cis-stilbene oxide + H2O = (1R,2R)-hydrobenzoin</text>
        <dbReference type="Rhea" id="RHEA:23900"/>
        <dbReference type="ChEBI" id="CHEBI:15377"/>
        <dbReference type="ChEBI" id="CHEBI:50004"/>
        <dbReference type="ChEBI" id="CHEBI:50014"/>
        <dbReference type="EC" id="3.3.2.9"/>
    </reaction>
</comment>
<evidence type="ECO:0000256" key="1">
    <source>
        <dbReference type="ARBA" id="ARBA00000221"/>
    </source>
</evidence>
<comment type="subcellular location">
    <subcellularLocation>
        <location evidence="6">Endoplasmic reticulum membrane</location>
    </subcellularLocation>
    <subcellularLocation>
        <location evidence="2">Microsome membrane</location>
        <topology evidence="2">Single-pass membrane protein</topology>
    </subcellularLocation>
</comment>
<evidence type="ECO:0000256" key="2">
    <source>
        <dbReference type="ARBA" id="ARBA00004111"/>
    </source>
</evidence>
<dbReference type="GO" id="GO:0097176">
    <property type="term" value="P:epoxide metabolic process"/>
    <property type="evidence" value="ECO:0007669"/>
    <property type="project" value="TreeGrafter"/>
</dbReference>
<evidence type="ECO:0000256" key="3">
    <source>
        <dbReference type="ARBA" id="ARBA00010088"/>
    </source>
</evidence>
<evidence type="ECO:0000313" key="9">
    <source>
        <dbReference type="EMBL" id="JAS17863.1"/>
    </source>
</evidence>
<evidence type="ECO:0000259" key="8">
    <source>
        <dbReference type="Pfam" id="PF06441"/>
    </source>
</evidence>
<reference evidence="9" key="1">
    <citation type="submission" date="2015-12" db="EMBL/GenBank/DDBJ databases">
        <title>De novo transcriptome assembly of four potential Pierce s Disease insect vectors from Arizona vineyards.</title>
        <authorList>
            <person name="Tassone E.E."/>
        </authorList>
    </citation>
    <scope>NUCLEOTIDE SEQUENCE</scope>
</reference>
<dbReference type="InterPro" id="IPR029058">
    <property type="entry name" value="AB_hydrolase_fold"/>
</dbReference>
<feature type="active site" description="Proton donor" evidence="7">
    <location>
        <position position="375"/>
    </location>
</feature>
<dbReference type="InterPro" id="IPR000639">
    <property type="entry name" value="Epox_hydrolase-like"/>
</dbReference>
<dbReference type="SUPFAM" id="SSF53474">
    <property type="entry name" value="alpha/beta-Hydrolases"/>
    <property type="match status" value="1"/>
</dbReference>
<dbReference type="Gene3D" id="3.40.50.1820">
    <property type="entry name" value="alpha/beta hydrolase"/>
    <property type="match status" value="1"/>
</dbReference>
<keyword evidence="4 6" id="KW-0058">Aromatic hydrocarbons catabolism</keyword>
<evidence type="ECO:0000256" key="7">
    <source>
        <dbReference type="PIRSR" id="PIRSR001112-1"/>
    </source>
</evidence>
<accession>A0A1B6CXB2</accession>
<comment type="catalytic activity">
    <reaction evidence="1 6">
        <text>1-(4-methoxyphenyl)-N-methyl-N-[(3-methyloxetan-3-yl)methyl]methanamine + H2O = 2-{[(4-methoxybenzyl)(methyl)amino]methyl}-2-methylpropane-1,3-diol</text>
        <dbReference type="Rhea" id="RHEA:55764"/>
        <dbReference type="ChEBI" id="CHEBI:15377"/>
        <dbReference type="ChEBI" id="CHEBI:139161"/>
        <dbReference type="ChEBI" id="CHEBI:139164"/>
        <dbReference type="EC" id="3.3.2.9"/>
    </reaction>
</comment>
<gene>
    <name evidence="9" type="ORF">g.7203</name>
    <name evidence="10" type="ORF">g.7207</name>
</gene>
<evidence type="ECO:0000256" key="5">
    <source>
        <dbReference type="ARBA" id="ARBA00022801"/>
    </source>
</evidence>
<evidence type="ECO:0000313" key="10">
    <source>
        <dbReference type="EMBL" id="JAS29583.1"/>
    </source>
</evidence>
<name>A0A1B6CXB2_9HEMI</name>
<comment type="similarity">
    <text evidence="3 6">Belongs to the peptidase S33 family.</text>
</comment>
<feature type="domain" description="Epoxide hydrolase N-terminal" evidence="8">
    <location>
        <begin position="52"/>
        <end position="162"/>
    </location>
</feature>
<protein>
    <recommendedName>
        <fullName evidence="6">Epoxide hydrolase</fullName>
        <ecNumber evidence="6">3.3.2.9</ecNumber>
    </recommendedName>
</protein>
<organism evidence="9">
    <name type="scientific">Clastoptera arizonana</name>
    <name type="common">Arizona spittle bug</name>
    <dbReference type="NCBI Taxonomy" id="38151"/>
    <lineage>
        <taxon>Eukaryota</taxon>
        <taxon>Metazoa</taxon>
        <taxon>Ecdysozoa</taxon>
        <taxon>Arthropoda</taxon>
        <taxon>Hexapoda</taxon>
        <taxon>Insecta</taxon>
        <taxon>Pterygota</taxon>
        <taxon>Neoptera</taxon>
        <taxon>Paraneoptera</taxon>
        <taxon>Hemiptera</taxon>
        <taxon>Auchenorrhyncha</taxon>
        <taxon>Cercopoidea</taxon>
        <taxon>Clastopteridae</taxon>
        <taxon>Clastoptera</taxon>
    </lineage>
</organism>
<proteinExistence type="inferred from homology"/>
<dbReference type="GO" id="GO:0005789">
    <property type="term" value="C:endoplasmic reticulum membrane"/>
    <property type="evidence" value="ECO:0007669"/>
    <property type="project" value="UniProtKB-SubCell"/>
</dbReference>
<comment type="function">
    <text evidence="6">Catalyzes juvenile hormone hydrolysis.</text>
</comment>
<keyword evidence="6" id="KW-0472">Membrane</keyword>
<dbReference type="EMBL" id="GEDC01019435">
    <property type="protein sequence ID" value="JAS17863.1"/>
    <property type="molecule type" value="Transcribed_RNA"/>
</dbReference>
<dbReference type="InterPro" id="IPR016292">
    <property type="entry name" value="Epoxide_hydrolase"/>
</dbReference>
<dbReference type="EC" id="3.3.2.9" evidence="6"/>